<feature type="chain" id="PRO_5040350660" evidence="1">
    <location>
        <begin position="22"/>
        <end position="104"/>
    </location>
</feature>
<comment type="caution">
    <text evidence="2">The sequence shown here is derived from an EMBL/GenBank/DDBJ whole genome shotgun (WGS) entry which is preliminary data.</text>
</comment>
<dbReference type="Proteomes" id="UP001152484">
    <property type="component" value="Unassembled WGS sequence"/>
</dbReference>
<name>A0A9P1EF15_CUSEU</name>
<dbReference type="OrthoDB" id="10560772at2759"/>
<sequence length="104" mass="11566">MLKLLSIFLYCLVTLLVDLECDYLKPEGWDNLGNEKPDVLSTSDISIYELQIRDFSVNDHTVHSDFRGGYLAFNLQDSAGVHLKRLSAAGDVHGLVAPKQEGQS</sequence>
<keyword evidence="1" id="KW-0732">Signal</keyword>
<protein>
    <submittedName>
        <fullName evidence="2">Uncharacterized protein</fullName>
    </submittedName>
</protein>
<dbReference type="EMBL" id="CAMAPE010000038">
    <property type="protein sequence ID" value="CAH9099774.1"/>
    <property type="molecule type" value="Genomic_DNA"/>
</dbReference>
<organism evidence="2 3">
    <name type="scientific">Cuscuta europaea</name>
    <name type="common">European dodder</name>
    <dbReference type="NCBI Taxonomy" id="41803"/>
    <lineage>
        <taxon>Eukaryota</taxon>
        <taxon>Viridiplantae</taxon>
        <taxon>Streptophyta</taxon>
        <taxon>Embryophyta</taxon>
        <taxon>Tracheophyta</taxon>
        <taxon>Spermatophyta</taxon>
        <taxon>Magnoliopsida</taxon>
        <taxon>eudicotyledons</taxon>
        <taxon>Gunneridae</taxon>
        <taxon>Pentapetalae</taxon>
        <taxon>asterids</taxon>
        <taxon>lamiids</taxon>
        <taxon>Solanales</taxon>
        <taxon>Convolvulaceae</taxon>
        <taxon>Cuscuteae</taxon>
        <taxon>Cuscuta</taxon>
        <taxon>Cuscuta subgen. Cuscuta</taxon>
    </lineage>
</organism>
<reference evidence="2" key="1">
    <citation type="submission" date="2022-07" db="EMBL/GenBank/DDBJ databases">
        <authorList>
            <person name="Macas J."/>
            <person name="Novak P."/>
            <person name="Neumann P."/>
        </authorList>
    </citation>
    <scope>NUCLEOTIDE SEQUENCE</scope>
</reference>
<evidence type="ECO:0000256" key="1">
    <source>
        <dbReference type="SAM" id="SignalP"/>
    </source>
</evidence>
<dbReference type="AlphaFoldDB" id="A0A9P1EF15"/>
<accession>A0A9P1EF15</accession>
<keyword evidence="3" id="KW-1185">Reference proteome</keyword>
<feature type="signal peptide" evidence="1">
    <location>
        <begin position="1"/>
        <end position="21"/>
    </location>
</feature>
<evidence type="ECO:0000313" key="2">
    <source>
        <dbReference type="EMBL" id="CAH9099774.1"/>
    </source>
</evidence>
<evidence type="ECO:0000313" key="3">
    <source>
        <dbReference type="Proteomes" id="UP001152484"/>
    </source>
</evidence>
<dbReference type="Gene3D" id="3.20.20.80">
    <property type="entry name" value="Glycosidases"/>
    <property type="match status" value="1"/>
</dbReference>
<gene>
    <name evidence="2" type="ORF">CEURO_LOCUS14619</name>
</gene>
<proteinExistence type="predicted"/>